<keyword evidence="1" id="KW-1185">Reference proteome</keyword>
<name>A0A8B8AKC2_CRAVI</name>
<dbReference type="RefSeq" id="XP_022291631.1">
    <property type="nucleotide sequence ID" value="XM_022435923.1"/>
</dbReference>
<evidence type="ECO:0000313" key="1">
    <source>
        <dbReference type="Proteomes" id="UP000694844"/>
    </source>
</evidence>
<proteinExistence type="predicted"/>
<organism evidence="1 2">
    <name type="scientific">Crassostrea virginica</name>
    <name type="common">Eastern oyster</name>
    <dbReference type="NCBI Taxonomy" id="6565"/>
    <lineage>
        <taxon>Eukaryota</taxon>
        <taxon>Metazoa</taxon>
        <taxon>Spiralia</taxon>
        <taxon>Lophotrochozoa</taxon>
        <taxon>Mollusca</taxon>
        <taxon>Bivalvia</taxon>
        <taxon>Autobranchia</taxon>
        <taxon>Pteriomorphia</taxon>
        <taxon>Ostreida</taxon>
        <taxon>Ostreoidea</taxon>
        <taxon>Ostreidae</taxon>
        <taxon>Crassostrea</taxon>
    </lineage>
</organism>
<dbReference type="Proteomes" id="UP000694844">
    <property type="component" value="Chromosome 7"/>
</dbReference>
<accession>A0A8B8AKC2</accession>
<dbReference type="RefSeq" id="XP_022291632.1">
    <property type="nucleotide sequence ID" value="XM_022435924.1"/>
</dbReference>
<dbReference type="KEGG" id="cvn:111102967"/>
<protein>
    <submittedName>
        <fullName evidence="2 3">Uncharacterized protein LOC111102967</fullName>
    </submittedName>
</protein>
<reference evidence="2 3" key="1">
    <citation type="submission" date="2025-04" db="UniProtKB">
        <authorList>
            <consortium name="RefSeq"/>
        </authorList>
    </citation>
    <scope>IDENTIFICATION</scope>
    <source>
        <tissue evidence="2 3">Whole sample</tissue>
    </source>
</reference>
<dbReference type="AlphaFoldDB" id="A0A8B8AKC2"/>
<dbReference type="GeneID" id="111102967"/>
<evidence type="ECO:0000313" key="2">
    <source>
        <dbReference type="RefSeq" id="XP_022291631.1"/>
    </source>
</evidence>
<sequence length="134" mass="16013">MVELILSLDRFLWHLIFVSSSGLIRTFRTLFSPLSVHSEEVKGSFPGRCLFCRKTLFWKHGHPTIEEEYMFSKMAQFRDHSVLKPYRFAKEFNKAQPDRLEGNSCHSEFRIPRRSSKLKQDTEMERNLEIKDDW</sequence>
<gene>
    <name evidence="2 3" type="primary">LOC111102967</name>
</gene>
<evidence type="ECO:0000313" key="3">
    <source>
        <dbReference type="RefSeq" id="XP_022291632.1"/>
    </source>
</evidence>